<dbReference type="Proteomes" id="UP000026961">
    <property type="component" value="Chromosome 6"/>
</dbReference>
<evidence type="ECO:0000313" key="1">
    <source>
        <dbReference type="EnsemblPlants" id="OGLUM06G17680.1"/>
    </source>
</evidence>
<reference evidence="1" key="1">
    <citation type="submission" date="2015-04" db="UniProtKB">
        <authorList>
            <consortium name="EnsemblPlants"/>
        </authorList>
    </citation>
    <scope>IDENTIFICATION</scope>
</reference>
<organism evidence="1">
    <name type="scientific">Oryza glumipatula</name>
    <dbReference type="NCBI Taxonomy" id="40148"/>
    <lineage>
        <taxon>Eukaryota</taxon>
        <taxon>Viridiplantae</taxon>
        <taxon>Streptophyta</taxon>
        <taxon>Embryophyta</taxon>
        <taxon>Tracheophyta</taxon>
        <taxon>Spermatophyta</taxon>
        <taxon>Magnoliopsida</taxon>
        <taxon>Liliopsida</taxon>
        <taxon>Poales</taxon>
        <taxon>Poaceae</taxon>
        <taxon>BOP clade</taxon>
        <taxon>Oryzoideae</taxon>
        <taxon>Oryzeae</taxon>
        <taxon>Oryzinae</taxon>
        <taxon>Oryza</taxon>
    </lineage>
</organism>
<dbReference type="Gramene" id="OGLUM06G17680.1">
    <property type="protein sequence ID" value="OGLUM06G17680.1"/>
    <property type="gene ID" value="OGLUM06G17680"/>
</dbReference>
<proteinExistence type="predicted"/>
<dbReference type="EnsemblPlants" id="OGLUM06G17680.1">
    <property type="protein sequence ID" value="OGLUM06G17680.1"/>
    <property type="gene ID" value="OGLUM06G17680"/>
</dbReference>
<name>A0A0E0AA99_9ORYZ</name>
<dbReference type="HOGENOM" id="CLU_1404442_0_0_1"/>
<reference evidence="1" key="2">
    <citation type="submission" date="2018-05" db="EMBL/GenBank/DDBJ databases">
        <title>OgluRS3 (Oryza glumaepatula Reference Sequence Version 3).</title>
        <authorList>
            <person name="Zhang J."/>
            <person name="Kudrna D."/>
            <person name="Lee S."/>
            <person name="Talag J."/>
            <person name="Welchert J."/>
            <person name="Wing R.A."/>
        </authorList>
    </citation>
    <scope>NUCLEOTIDE SEQUENCE [LARGE SCALE GENOMIC DNA]</scope>
</reference>
<dbReference type="AlphaFoldDB" id="A0A0E0AA99"/>
<keyword evidence="2" id="KW-1185">Reference proteome</keyword>
<evidence type="ECO:0000313" key="2">
    <source>
        <dbReference type="Proteomes" id="UP000026961"/>
    </source>
</evidence>
<accession>A0A0E0AA99</accession>
<sequence length="194" mass="22620">MMDLAAQLQALAAQSAEQAMSLGTMTSLRPRKHVFKRSLVALPRCYPSQTAFSKALFQRMGKRRGFLLRLSASTMMARFPEAWDATAPTLLRAKLSSARQWECLSWGKPRPGVLRLRWSSGDWRRCRYYPHRKGKRRQRFWWSISSVSARFSDEVVAGAMDKAHASRMEAWWPRGLRRAHERWLDKALPWLRRS</sequence>
<protein>
    <submittedName>
        <fullName evidence="1">Uncharacterized protein</fullName>
    </submittedName>
</protein>